<dbReference type="RefSeq" id="WP_390470017.1">
    <property type="nucleotide sequence ID" value="NZ_BAABXL010000001.1"/>
</dbReference>
<dbReference type="Pfam" id="PF18954">
    <property type="entry name" value="DUF5697"/>
    <property type="match status" value="1"/>
</dbReference>
<dbReference type="Proteomes" id="UP001600894">
    <property type="component" value="Unassembled WGS sequence"/>
</dbReference>
<keyword evidence="2" id="KW-1185">Reference proteome</keyword>
<evidence type="ECO:0000313" key="2">
    <source>
        <dbReference type="Proteomes" id="UP001600894"/>
    </source>
</evidence>
<organism evidence="1 2">
    <name type="scientific">Enterocloster alcoholdehydrogenati</name>
    <dbReference type="NCBI Taxonomy" id="2547410"/>
    <lineage>
        <taxon>Bacteria</taxon>
        <taxon>Bacillati</taxon>
        <taxon>Bacillota</taxon>
        <taxon>Clostridia</taxon>
        <taxon>Lachnospirales</taxon>
        <taxon>Lachnospiraceae</taxon>
        <taxon>Enterocloster</taxon>
    </lineage>
</organism>
<comment type="caution">
    <text evidence="1">The sequence shown here is derived from an EMBL/GenBank/DDBJ whole genome shotgun (WGS) entry which is preliminary data.</text>
</comment>
<dbReference type="InterPro" id="IPR043752">
    <property type="entry name" value="DUF5697"/>
</dbReference>
<evidence type="ECO:0000313" key="1">
    <source>
        <dbReference type="EMBL" id="GAA6269295.1"/>
    </source>
</evidence>
<gene>
    <name evidence="1" type="ORF">F130042H8_23550</name>
</gene>
<accession>A0ABQ0AZ38</accession>
<name>A0ABQ0AZ38_9FIRM</name>
<proteinExistence type="predicted"/>
<sequence length="185" mass="20309">MRKGGDPIKTRADIYGQEAAGLLQLVSMYPGILETQLVRFYPGKEEKVKNLLSHLKKQGRIVRKENGGYVSYGAAKTPVPSHMVNAVWVLLDFIDRVEFHSASDFPAAIIFFAGGELYEIIPVPSGQEALVTQALSRNRDSPGRRIVLVDMPEQISGIDLPGISGFCMADCLGMVTYYQKTNGGM</sequence>
<protein>
    <submittedName>
        <fullName evidence="1">Uncharacterized protein</fullName>
    </submittedName>
</protein>
<reference evidence="1 2" key="1">
    <citation type="submission" date="2024-04" db="EMBL/GenBank/DDBJ databases">
        <title>Defined microbial consortia suppress multidrug-resistant proinflammatory Enterobacteriaceae via ecological control.</title>
        <authorList>
            <person name="Furuichi M."/>
            <person name="Kawaguchi T."/>
            <person name="Pust M."/>
            <person name="Yasuma K."/>
            <person name="Plichta D."/>
            <person name="Hasegawa N."/>
            <person name="Ohya T."/>
            <person name="Bhattarai S."/>
            <person name="Sasajima S."/>
            <person name="Aoto Y."/>
            <person name="Tuganbaev T."/>
            <person name="Yaginuma M."/>
            <person name="Ueda M."/>
            <person name="Okahashi N."/>
            <person name="Amafuji K."/>
            <person name="Kiridooshi Y."/>
            <person name="Sugita K."/>
            <person name="Strazar M."/>
            <person name="Skelly A."/>
            <person name="Suda W."/>
            <person name="Hattori M."/>
            <person name="Nakamoto N."/>
            <person name="Caballero S."/>
            <person name="Norman J."/>
            <person name="Olle B."/>
            <person name="Tanoue T."/>
            <person name="Arita M."/>
            <person name="Bucci V."/>
            <person name="Atarashi K."/>
            <person name="Xavier R."/>
            <person name="Honda K."/>
        </authorList>
    </citation>
    <scope>NUCLEOTIDE SEQUENCE [LARGE SCALE GENOMIC DNA]</scope>
    <source>
        <strain evidence="2">f13</strain>
    </source>
</reference>
<dbReference type="EMBL" id="BAABXL010000001">
    <property type="protein sequence ID" value="GAA6269295.1"/>
    <property type="molecule type" value="Genomic_DNA"/>
</dbReference>